<evidence type="ECO:0000313" key="6">
    <source>
        <dbReference type="EMBL" id="KAK7015125.1"/>
    </source>
</evidence>
<dbReference type="EMBL" id="JAYKXP010000332">
    <property type="protein sequence ID" value="KAK7015125.1"/>
    <property type="molecule type" value="Genomic_DNA"/>
</dbReference>
<dbReference type="InterPro" id="IPR002893">
    <property type="entry name" value="Znf_MYND"/>
</dbReference>
<keyword evidence="1" id="KW-0479">Metal-binding</keyword>
<evidence type="ECO:0000256" key="4">
    <source>
        <dbReference type="PROSITE-ProRule" id="PRU00134"/>
    </source>
</evidence>
<evidence type="ECO:0000256" key="3">
    <source>
        <dbReference type="ARBA" id="ARBA00022833"/>
    </source>
</evidence>
<keyword evidence="3" id="KW-0862">Zinc</keyword>
<organism evidence="6 7">
    <name type="scientific">Paramarasmius palmivorus</name>
    <dbReference type="NCBI Taxonomy" id="297713"/>
    <lineage>
        <taxon>Eukaryota</taxon>
        <taxon>Fungi</taxon>
        <taxon>Dikarya</taxon>
        <taxon>Basidiomycota</taxon>
        <taxon>Agaricomycotina</taxon>
        <taxon>Agaricomycetes</taxon>
        <taxon>Agaricomycetidae</taxon>
        <taxon>Agaricales</taxon>
        <taxon>Marasmiineae</taxon>
        <taxon>Marasmiaceae</taxon>
        <taxon>Paramarasmius</taxon>
    </lineage>
</organism>
<evidence type="ECO:0000256" key="2">
    <source>
        <dbReference type="ARBA" id="ARBA00022771"/>
    </source>
</evidence>
<evidence type="ECO:0000313" key="7">
    <source>
        <dbReference type="Proteomes" id="UP001383192"/>
    </source>
</evidence>
<feature type="domain" description="MYND-type" evidence="5">
    <location>
        <begin position="421"/>
        <end position="471"/>
    </location>
</feature>
<dbReference type="GO" id="GO:0008270">
    <property type="term" value="F:zinc ion binding"/>
    <property type="evidence" value="ECO:0007669"/>
    <property type="project" value="UniProtKB-KW"/>
</dbReference>
<dbReference type="Pfam" id="PF01753">
    <property type="entry name" value="zf-MYND"/>
    <property type="match status" value="1"/>
</dbReference>
<dbReference type="PROSITE" id="PS50865">
    <property type="entry name" value="ZF_MYND_2"/>
    <property type="match status" value="1"/>
</dbReference>
<dbReference type="SUPFAM" id="SSF144232">
    <property type="entry name" value="HIT/MYND zinc finger-like"/>
    <property type="match status" value="1"/>
</dbReference>
<evidence type="ECO:0000259" key="5">
    <source>
        <dbReference type="PROSITE" id="PS50865"/>
    </source>
</evidence>
<reference evidence="6 7" key="1">
    <citation type="submission" date="2024-01" db="EMBL/GenBank/DDBJ databases">
        <title>A draft genome for a cacao thread blight-causing isolate of Paramarasmius palmivorus.</title>
        <authorList>
            <person name="Baruah I.K."/>
            <person name="Bukari Y."/>
            <person name="Amoako-Attah I."/>
            <person name="Meinhardt L.W."/>
            <person name="Bailey B.A."/>
            <person name="Cohen S.P."/>
        </authorList>
    </citation>
    <scope>NUCLEOTIDE SEQUENCE [LARGE SCALE GENOMIC DNA]</scope>
    <source>
        <strain evidence="6 7">GH-12</strain>
    </source>
</reference>
<gene>
    <name evidence="6" type="ORF">VNI00_019206</name>
</gene>
<dbReference type="Gene3D" id="6.10.140.2220">
    <property type="match status" value="1"/>
</dbReference>
<proteinExistence type="predicted"/>
<sequence>MRRVTFEQLMKMAATGDPETLRQVGLLLGRPVPGSLDSEFTVVSACRGALVAFEAYTEFLQAHPLGRFERETCLPTMGSKESWGLLRRWMLGLQLWSPCFGGDRDKPPRLCTAEWLNRVLHGIFDLVYVLIERYSRTEIASLIRESFDFRRMAVQLTYGALTVETVSITPAVVVQVHPFWKEGAYAGMDTLCVLRDIVHQHSAVDFVSLILRRVVDITRSDSLLYEAAELHALAYALLQLYDICGERVRACRAIRWLALCVRRVVDELAEYPLESVLALRALDTEVVGRLLSLCFQFVCEVAEMEGGGGWILEGLREGLLRGVINIGVFAALEECRSQHVLCLHYSSVLREDCDEVLASLVPHLLTPAVRRVVGKEMKRALSAVPPPLKSWTEWAGAVSLVEREVAAFKSSSYGRLWATKCCYVLCPAGRTASGGTPELKVTRTCGGCLRMTYCSKYCQVAGWRGGHRVSCKKHIEEQKDGLHFVLRFDEGFIRHFVHRLLTLRHLLVEQLRKTLTDTSVLVVDFSHCLGEVRVAGRAEYAGYDFPAAPTGYDEGETVLVDCFRQKAVIWYWFRYTDEDPVFF</sequence>
<keyword evidence="7" id="KW-1185">Reference proteome</keyword>
<keyword evidence="2 4" id="KW-0863">Zinc-finger</keyword>
<dbReference type="AlphaFoldDB" id="A0AAW0AQ68"/>
<protein>
    <recommendedName>
        <fullName evidence="5">MYND-type domain-containing protein</fullName>
    </recommendedName>
</protein>
<name>A0AAW0AQ68_9AGAR</name>
<comment type="caution">
    <text evidence="6">The sequence shown here is derived from an EMBL/GenBank/DDBJ whole genome shotgun (WGS) entry which is preliminary data.</text>
</comment>
<accession>A0AAW0AQ68</accession>
<evidence type="ECO:0000256" key="1">
    <source>
        <dbReference type="ARBA" id="ARBA00022723"/>
    </source>
</evidence>
<dbReference type="Proteomes" id="UP001383192">
    <property type="component" value="Unassembled WGS sequence"/>
</dbReference>